<dbReference type="OrthoDB" id="9801697at2"/>
<organism evidence="1 2">
    <name type="scientific">Enterococcus phoeniculicola ATCC BAA-412</name>
    <dbReference type="NCBI Taxonomy" id="1158610"/>
    <lineage>
        <taxon>Bacteria</taxon>
        <taxon>Bacillati</taxon>
        <taxon>Bacillota</taxon>
        <taxon>Bacilli</taxon>
        <taxon>Lactobacillales</taxon>
        <taxon>Enterococcaceae</taxon>
        <taxon>Enterococcus</taxon>
    </lineage>
</organism>
<dbReference type="Pfam" id="PF00132">
    <property type="entry name" value="Hexapep"/>
    <property type="match status" value="1"/>
</dbReference>
<dbReference type="eggNOG" id="COG0110">
    <property type="taxonomic scope" value="Bacteria"/>
</dbReference>
<evidence type="ECO:0000313" key="2">
    <source>
        <dbReference type="Proteomes" id="UP000013785"/>
    </source>
</evidence>
<gene>
    <name evidence="1" type="ORF">UC3_01954</name>
</gene>
<proteinExistence type="predicted"/>
<dbReference type="HOGENOM" id="CLU_051638_7_3_9"/>
<evidence type="ECO:0008006" key="3">
    <source>
        <dbReference type="Google" id="ProtNLM"/>
    </source>
</evidence>
<dbReference type="RefSeq" id="WP_010768616.1">
    <property type="nucleotide sequence ID" value="NZ_ASWE01000002.1"/>
</dbReference>
<accession>R3W5Z8</accession>
<dbReference type="PATRIC" id="fig|1158610.3.peg.1948"/>
<dbReference type="CDD" id="cd04647">
    <property type="entry name" value="LbH_MAT_like"/>
    <property type="match status" value="1"/>
</dbReference>
<sequence>MNNFWFILFILINKVVVPYRLIKTEHFYRQVKNFIGKKLFAFVGKNAAIRPNVRLSYLKNISLGENSSIGDRSMIVAAAKVSIGENVMMGPEVLVLTQNHQIVGRKKKLIDGKIKKKEVSIADDVWIGARVTLLPGTYIGKGSVVAAGSVVVGKAYPDYAILGGNPAKIIRYR</sequence>
<dbReference type="InterPro" id="IPR001451">
    <property type="entry name" value="Hexapep"/>
</dbReference>
<keyword evidence="2" id="KW-1185">Reference proteome</keyword>
<name>R3W5Z8_9ENTE</name>
<reference evidence="1 2" key="1">
    <citation type="submission" date="2013-02" db="EMBL/GenBank/DDBJ databases">
        <title>The Genome Sequence of Enterococcus phoeniculicola BAA-412.</title>
        <authorList>
            <consortium name="The Broad Institute Genome Sequencing Platform"/>
            <consortium name="The Broad Institute Genome Sequencing Center for Infectious Disease"/>
            <person name="Earl A.M."/>
            <person name="Gilmore M.S."/>
            <person name="Lebreton F."/>
            <person name="Walker B."/>
            <person name="Young S.K."/>
            <person name="Zeng Q."/>
            <person name="Gargeya S."/>
            <person name="Fitzgerald M."/>
            <person name="Haas B."/>
            <person name="Abouelleil A."/>
            <person name="Alvarado L."/>
            <person name="Arachchi H.M."/>
            <person name="Berlin A.M."/>
            <person name="Chapman S.B."/>
            <person name="Dewar J."/>
            <person name="Goldberg J."/>
            <person name="Griggs A."/>
            <person name="Gujja S."/>
            <person name="Hansen M."/>
            <person name="Howarth C."/>
            <person name="Imamovic A."/>
            <person name="Larimer J."/>
            <person name="McCowan C."/>
            <person name="Murphy C."/>
            <person name="Neiman D."/>
            <person name="Pearson M."/>
            <person name="Priest M."/>
            <person name="Roberts A."/>
            <person name="Saif S."/>
            <person name="Shea T."/>
            <person name="Sisk P."/>
            <person name="Sykes S."/>
            <person name="Wortman J."/>
            <person name="Nusbaum C."/>
            <person name="Birren B."/>
        </authorList>
    </citation>
    <scope>NUCLEOTIDE SEQUENCE [LARGE SCALE GENOMIC DNA]</scope>
    <source>
        <strain evidence="1 2">ATCC BAA-412</strain>
    </source>
</reference>
<dbReference type="EMBL" id="AJAT01000016">
    <property type="protein sequence ID" value="EOL42977.1"/>
    <property type="molecule type" value="Genomic_DNA"/>
</dbReference>
<dbReference type="InterPro" id="IPR051159">
    <property type="entry name" value="Hexapeptide_acetyltransf"/>
</dbReference>
<evidence type="ECO:0000313" key="1">
    <source>
        <dbReference type="EMBL" id="EOL42977.1"/>
    </source>
</evidence>
<dbReference type="STRING" id="154621.RV11_GL003204"/>
<dbReference type="PANTHER" id="PTHR23416">
    <property type="entry name" value="SIALIC ACID SYNTHASE-RELATED"/>
    <property type="match status" value="1"/>
</dbReference>
<dbReference type="Proteomes" id="UP000013785">
    <property type="component" value="Unassembled WGS sequence"/>
</dbReference>
<comment type="caution">
    <text evidence="1">The sequence shown here is derived from an EMBL/GenBank/DDBJ whole genome shotgun (WGS) entry which is preliminary data.</text>
</comment>
<dbReference type="InterPro" id="IPR011004">
    <property type="entry name" value="Trimer_LpxA-like_sf"/>
</dbReference>
<dbReference type="Gene3D" id="2.160.10.10">
    <property type="entry name" value="Hexapeptide repeat proteins"/>
    <property type="match status" value="1"/>
</dbReference>
<protein>
    <recommendedName>
        <fullName evidence="3">Galactoside O-acetyltransferase</fullName>
    </recommendedName>
</protein>
<dbReference type="SUPFAM" id="SSF51161">
    <property type="entry name" value="Trimeric LpxA-like enzymes"/>
    <property type="match status" value="1"/>
</dbReference>
<dbReference type="AlphaFoldDB" id="R3W5Z8"/>